<evidence type="ECO:0000313" key="3">
    <source>
        <dbReference type="Proteomes" id="UP000198379"/>
    </source>
</evidence>
<dbReference type="RefSeq" id="WP_089373458.1">
    <property type="nucleotide sequence ID" value="NZ_BMEP01000009.1"/>
</dbReference>
<dbReference type="OrthoDB" id="1467339at2"/>
<protein>
    <submittedName>
        <fullName evidence="2">CarboxypepD_reg-like domain-containing protein</fullName>
    </submittedName>
</protein>
<dbReference type="EMBL" id="FZNY01000008">
    <property type="protein sequence ID" value="SNS23422.1"/>
    <property type="molecule type" value="Genomic_DNA"/>
</dbReference>
<dbReference type="Proteomes" id="UP000198379">
    <property type="component" value="Unassembled WGS sequence"/>
</dbReference>
<feature type="signal peptide" evidence="1">
    <location>
        <begin position="1"/>
        <end position="19"/>
    </location>
</feature>
<accession>A0A239CU85</accession>
<keyword evidence="1" id="KW-0732">Signal</keyword>
<name>A0A239CU85_9FLAO</name>
<keyword evidence="3" id="KW-1185">Reference proteome</keyword>
<reference evidence="2 3" key="1">
    <citation type="submission" date="2017-06" db="EMBL/GenBank/DDBJ databases">
        <authorList>
            <person name="Kim H.J."/>
            <person name="Triplett B.A."/>
        </authorList>
    </citation>
    <scope>NUCLEOTIDE SEQUENCE [LARGE SCALE GENOMIC DNA]</scope>
    <source>
        <strain evidence="2 3">DSM 25597</strain>
    </source>
</reference>
<dbReference type="AlphaFoldDB" id="A0A239CU85"/>
<sequence>MKRLLFIIVVLSGLSIVNAQEDTAPEQKNDSVPALPKGYINGSVLSSSTDQALQNVNIVNLTNLKGAITNNEGLFEIKAQVDDTLFFSYLGYKTLQVRVSADWVKYGNVKIKMTEIGIALEEVVVQEIQLTGYLEIDAKRIPIYNNSRFSISGLNTGYEGGKSQPGAVSKVINAIFNPADLLYNLFGKKPEQLKKMRKMKEDDKVRNLLEKKFDRETLVALLQIDRNDIDAILNNCNYSDNFIVTANDLQILDAISECYEEYRVLQRKD</sequence>
<gene>
    <name evidence="2" type="ORF">SAMN06265376_108182</name>
</gene>
<evidence type="ECO:0000256" key="1">
    <source>
        <dbReference type="SAM" id="SignalP"/>
    </source>
</evidence>
<dbReference type="SUPFAM" id="SSF49464">
    <property type="entry name" value="Carboxypeptidase regulatory domain-like"/>
    <property type="match status" value="1"/>
</dbReference>
<proteinExistence type="predicted"/>
<evidence type="ECO:0000313" key="2">
    <source>
        <dbReference type="EMBL" id="SNS23422.1"/>
    </source>
</evidence>
<dbReference type="InterPro" id="IPR008969">
    <property type="entry name" value="CarboxyPept-like_regulatory"/>
</dbReference>
<organism evidence="2 3">
    <name type="scientific">Dokdonia pacifica</name>
    <dbReference type="NCBI Taxonomy" id="1627892"/>
    <lineage>
        <taxon>Bacteria</taxon>
        <taxon>Pseudomonadati</taxon>
        <taxon>Bacteroidota</taxon>
        <taxon>Flavobacteriia</taxon>
        <taxon>Flavobacteriales</taxon>
        <taxon>Flavobacteriaceae</taxon>
        <taxon>Dokdonia</taxon>
    </lineage>
</organism>
<dbReference type="Pfam" id="PF13715">
    <property type="entry name" value="CarbopepD_reg_2"/>
    <property type="match status" value="1"/>
</dbReference>
<feature type="chain" id="PRO_5012828177" evidence="1">
    <location>
        <begin position="20"/>
        <end position="269"/>
    </location>
</feature>